<comment type="caution">
    <text evidence="3">The sequence shown here is derived from an EMBL/GenBank/DDBJ whole genome shotgun (WGS) entry which is preliminary data.</text>
</comment>
<gene>
    <name evidence="3" type="ORF">B2A_07519</name>
</gene>
<dbReference type="Gene3D" id="3.20.20.80">
    <property type="entry name" value="Glycosidases"/>
    <property type="match status" value="1"/>
</dbReference>
<reference evidence="3" key="1">
    <citation type="submission" date="2013-08" db="EMBL/GenBank/DDBJ databases">
        <authorList>
            <person name="Mendez C."/>
            <person name="Richter M."/>
            <person name="Ferrer M."/>
            <person name="Sanchez J."/>
        </authorList>
    </citation>
    <scope>NUCLEOTIDE SEQUENCE</scope>
</reference>
<dbReference type="GO" id="GO:0004553">
    <property type="term" value="F:hydrolase activity, hydrolyzing O-glycosyl compounds"/>
    <property type="evidence" value="ECO:0007669"/>
    <property type="project" value="InterPro"/>
</dbReference>
<dbReference type="AlphaFoldDB" id="T0ZN82"/>
<reference evidence="3" key="2">
    <citation type="journal article" date="2014" name="ISME J.">
        <title>Microbial stratification in low pH oxic and suboxic macroscopic growths along an acid mine drainage.</title>
        <authorList>
            <person name="Mendez-Garcia C."/>
            <person name="Mesa V."/>
            <person name="Sprenger R.R."/>
            <person name="Richter M."/>
            <person name="Diez M.S."/>
            <person name="Solano J."/>
            <person name="Bargiela R."/>
            <person name="Golyshina O.V."/>
            <person name="Manteca A."/>
            <person name="Ramos J.L."/>
            <person name="Gallego J.R."/>
            <person name="Llorente I."/>
            <person name="Martins Dos Santos V.A."/>
            <person name="Jensen O.N."/>
            <person name="Pelaez A.I."/>
            <person name="Sanchez J."/>
            <person name="Ferrer M."/>
        </authorList>
    </citation>
    <scope>NUCLEOTIDE SEQUENCE</scope>
</reference>
<dbReference type="InterPro" id="IPR000322">
    <property type="entry name" value="Glyco_hydro_31_TIM"/>
</dbReference>
<dbReference type="EMBL" id="AUZZ01005383">
    <property type="protein sequence ID" value="EQD49821.1"/>
    <property type="molecule type" value="Genomic_DNA"/>
</dbReference>
<accession>T0ZN82</accession>
<proteinExistence type="predicted"/>
<organism evidence="3">
    <name type="scientific">mine drainage metagenome</name>
    <dbReference type="NCBI Taxonomy" id="410659"/>
    <lineage>
        <taxon>unclassified sequences</taxon>
        <taxon>metagenomes</taxon>
        <taxon>ecological metagenomes</taxon>
    </lineage>
</organism>
<evidence type="ECO:0000256" key="1">
    <source>
        <dbReference type="SAM" id="MobiDB-lite"/>
    </source>
</evidence>
<feature type="region of interest" description="Disordered" evidence="1">
    <location>
        <begin position="1"/>
        <end position="23"/>
    </location>
</feature>
<name>T0ZN82_9ZZZZ</name>
<dbReference type="Pfam" id="PF01055">
    <property type="entry name" value="Glyco_hydro_31_2nd"/>
    <property type="match status" value="1"/>
</dbReference>
<feature type="compositionally biased region" description="Polar residues" evidence="1">
    <location>
        <begin position="9"/>
        <end position="23"/>
    </location>
</feature>
<sequence length="168" mass="19339">FYHLADGRPTQTNEYPGNQTGSNIDMTDPAAARWFWRMIDQHLIRRGFSAIWADETEPDIPPNGSYFHIGPGTEYFNVYPLFETSAIYQGHAPGYPAQSDDSRARGVHRRAAQWHDLLVLGHHPRRGIRCNGRFPPDWTWRPRAFRTGPTTWADSGACRRWITRCASR</sequence>
<feature type="non-terminal residue" evidence="3">
    <location>
        <position position="1"/>
    </location>
</feature>
<protein>
    <submittedName>
        <fullName evidence="3">Glycoside hydrolase family 31</fullName>
    </submittedName>
</protein>
<evidence type="ECO:0000313" key="3">
    <source>
        <dbReference type="EMBL" id="EQD49821.1"/>
    </source>
</evidence>
<feature type="domain" description="Glycoside hydrolase family 31 TIM barrel" evidence="2">
    <location>
        <begin position="15"/>
        <end position="94"/>
    </location>
</feature>
<evidence type="ECO:0000259" key="2">
    <source>
        <dbReference type="Pfam" id="PF01055"/>
    </source>
</evidence>
<dbReference type="GO" id="GO:0005975">
    <property type="term" value="P:carbohydrate metabolic process"/>
    <property type="evidence" value="ECO:0007669"/>
    <property type="project" value="InterPro"/>
</dbReference>
<keyword evidence="3" id="KW-0378">Hydrolase</keyword>